<comment type="caution">
    <text evidence="1">The sequence shown here is derived from an EMBL/GenBank/DDBJ whole genome shotgun (WGS) entry which is preliminary data.</text>
</comment>
<dbReference type="AlphaFoldDB" id="A0A433DFU0"/>
<organism evidence="1 2">
    <name type="scientific">Jimgerdemannia flammicorona</name>
    <dbReference type="NCBI Taxonomy" id="994334"/>
    <lineage>
        <taxon>Eukaryota</taxon>
        <taxon>Fungi</taxon>
        <taxon>Fungi incertae sedis</taxon>
        <taxon>Mucoromycota</taxon>
        <taxon>Mucoromycotina</taxon>
        <taxon>Endogonomycetes</taxon>
        <taxon>Endogonales</taxon>
        <taxon>Endogonaceae</taxon>
        <taxon>Jimgerdemannia</taxon>
    </lineage>
</organism>
<accession>A0A433DFU0</accession>
<dbReference type="OrthoDB" id="2123049at2759"/>
<reference evidence="1 2" key="1">
    <citation type="journal article" date="2018" name="New Phytol.">
        <title>Phylogenomics of Endogonaceae and evolution of mycorrhizas within Mucoromycota.</title>
        <authorList>
            <person name="Chang Y."/>
            <person name="Desiro A."/>
            <person name="Na H."/>
            <person name="Sandor L."/>
            <person name="Lipzen A."/>
            <person name="Clum A."/>
            <person name="Barry K."/>
            <person name="Grigoriev I.V."/>
            <person name="Martin F.M."/>
            <person name="Stajich J.E."/>
            <person name="Smith M.E."/>
            <person name="Bonito G."/>
            <person name="Spatafora J.W."/>
        </authorList>
    </citation>
    <scope>NUCLEOTIDE SEQUENCE [LARGE SCALE GENOMIC DNA]</scope>
    <source>
        <strain evidence="1 2">GMNB39</strain>
    </source>
</reference>
<dbReference type="Proteomes" id="UP000268093">
    <property type="component" value="Unassembled WGS sequence"/>
</dbReference>
<dbReference type="InterPro" id="IPR036322">
    <property type="entry name" value="WD40_repeat_dom_sf"/>
</dbReference>
<protein>
    <submittedName>
        <fullName evidence="1">Uncharacterized protein</fullName>
    </submittedName>
</protein>
<evidence type="ECO:0000313" key="1">
    <source>
        <dbReference type="EMBL" id="RUP49712.1"/>
    </source>
</evidence>
<gene>
    <name evidence="1" type="ORF">BC936DRAFT_141732</name>
</gene>
<dbReference type="EMBL" id="RBNI01002039">
    <property type="protein sequence ID" value="RUP49712.1"/>
    <property type="molecule type" value="Genomic_DNA"/>
</dbReference>
<dbReference type="SUPFAM" id="SSF50978">
    <property type="entry name" value="WD40 repeat-like"/>
    <property type="match status" value="1"/>
</dbReference>
<evidence type="ECO:0000313" key="2">
    <source>
        <dbReference type="Proteomes" id="UP000268093"/>
    </source>
</evidence>
<keyword evidence="2" id="KW-1185">Reference proteome</keyword>
<proteinExistence type="predicted"/>
<name>A0A433DFU0_9FUNG</name>
<sequence length="396" mass="44057">MTTHQSKRQRLREPDLRLTFLLKWSRTLDYPINCMTVGRPFADEGLDESDILVGTDGGRVMVLHRDERGIDHLFSLPPKDDTVLETKGGPVQSVLLHDVTGFGALDLVVGDSNGNVTIFSRQQMLSKRAVGAAVGQLEVFHNTVGEFEIMAGDAAGVVTSFHPQEQFWRLSVSEHSARLLTSTTVRDRRLPVLHHAAALALDSVSSLDFAPRPPRHRDVVSACVRRRALRTRCAGRGEAREREGAERDQFGSETWWNKQVVLAGDDGYVYIMESETMKVANYLHVAHHQVTKLLKIDYPVINVSRFRPRDAPHRVGDGGGDDATDYLLCTGHFNGVHVYKDGELVTIIETEDWVHTLAWGDVDGNGRDELVLGLLDQSVEVYGYEVVAGVEKSIDI</sequence>